<keyword evidence="14" id="KW-1185">Reference proteome</keyword>
<dbReference type="Gene3D" id="3.40.190.10">
    <property type="entry name" value="Periplasmic binding protein-like II"/>
    <property type="match status" value="2"/>
</dbReference>
<evidence type="ECO:0000313" key="14">
    <source>
        <dbReference type="Proteomes" id="UP001295423"/>
    </source>
</evidence>
<protein>
    <recommendedName>
        <fullName evidence="12">G-protein coupled receptors family 3 profile domain-containing protein</fullName>
    </recommendedName>
</protein>
<feature type="region of interest" description="Disordered" evidence="9">
    <location>
        <begin position="675"/>
        <end position="749"/>
    </location>
</feature>
<feature type="compositionally biased region" description="Polar residues" evidence="9">
    <location>
        <begin position="737"/>
        <end position="749"/>
    </location>
</feature>
<dbReference type="PRINTS" id="PR01176">
    <property type="entry name" value="GABABRECEPTR"/>
</dbReference>
<accession>A0AAD2JMN4</accession>
<keyword evidence="3 10" id="KW-1133">Transmembrane helix</keyword>
<dbReference type="InterPro" id="IPR000337">
    <property type="entry name" value="GPCR_3"/>
</dbReference>
<dbReference type="PRINTS" id="PR00248">
    <property type="entry name" value="GPCRMGR"/>
</dbReference>
<evidence type="ECO:0000256" key="5">
    <source>
        <dbReference type="ARBA" id="ARBA00023136"/>
    </source>
</evidence>
<evidence type="ECO:0000256" key="10">
    <source>
        <dbReference type="SAM" id="Phobius"/>
    </source>
</evidence>
<name>A0AAD2JMN4_9STRA</name>
<keyword evidence="11" id="KW-0732">Signal</keyword>
<keyword evidence="5 10" id="KW-0472">Membrane</keyword>
<keyword evidence="8" id="KW-0807">Transducer</keyword>
<feature type="signal peptide" evidence="11">
    <location>
        <begin position="1"/>
        <end position="24"/>
    </location>
</feature>
<comment type="caution">
    <text evidence="13">The sequence shown here is derived from an EMBL/GenBank/DDBJ whole genome shotgun (WGS) entry which is preliminary data.</text>
</comment>
<evidence type="ECO:0000259" key="12">
    <source>
        <dbReference type="PROSITE" id="PS50259"/>
    </source>
</evidence>
<dbReference type="AlphaFoldDB" id="A0AAD2JMN4"/>
<proteinExistence type="predicted"/>
<dbReference type="EMBL" id="CAKOGP040002202">
    <property type="protein sequence ID" value="CAJ1965339.1"/>
    <property type="molecule type" value="Genomic_DNA"/>
</dbReference>
<evidence type="ECO:0000256" key="7">
    <source>
        <dbReference type="ARBA" id="ARBA00023180"/>
    </source>
</evidence>
<keyword evidence="2 10" id="KW-0812">Transmembrane</keyword>
<evidence type="ECO:0000256" key="4">
    <source>
        <dbReference type="ARBA" id="ARBA00023040"/>
    </source>
</evidence>
<feature type="transmembrane region" description="Helical" evidence="10">
    <location>
        <begin position="453"/>
        <end position="478"/>
    </location>
</feature>
<keyword evidence="4" id="KW-0297">G-protein coupled receptor</keyword>
<feature type="domain" description="G-protein coupled receptors family 3 profile" evidence="12">
    <location>
        <begin position="411"/>
        <end position="617"/>
    </location>
</feature>
<comment type="subcellular location">
    <subcellularLocation>
        <location evidence="1">Membrane</location>
        <topology evidence="1">Multi-pass membrane protein</topology>
    </subcellularLocation>
</comment>
<organism evidence="13 14">
    <name type="scientific">Cylindrotheca closterium</name>
    <dbReference type="NCBI Taxonomy" id="2856"/>
    <lineage>
        <taxon>Eukaryota</taxon>
        <taxon>Sar</taxon>
        <taxon>Stramenopiles</taxon>
        <taxon>Ochrophyta</taxon>
        <taxon>Bacillariophyta</taxon>
        <taxon>Bacillariophyceae</taxon>
        <taxon>Bacillariophycidae</taxon>
        <taxon>Bacillariales</taxon>
        <taxon>Bacillariaceae</taxon>
        <taxon>Cylindrotheca</taxon>
    </lineage>
</organism>
<dbReference type="InterPro" id="IPR017978">
    <property type="entry name" value="GPCR_3_C"/>
</dbReference>
<feature type="transmembrane region" description="Helical" evidence="10">
    <location>
        <begin position="543"/>
        <end position="568"/>
    </location>
</feature>
<feature type="transmembrane region" description="Helical" evidence="10">
    <location>
        <begin position="510"/>
        <end position="531"/>
    </location>
</feature>
<dbReference type="SUPFAM" id="SSF53850">
    <property type="entry name" value="Periplasmic binding protein-like II"/>
    <property type="match status" value="1"/>
</dbReference>
<evidence type="ECO:0000256" key="2">
    <source>
        <dbReference type="ARBA" id="ARBA00022692"/>
    </source>
</evidence>
<feature type="region of interest" description="Disordered" evidence="9">
    <location>
        <begin position="626"/>
        <end position="652"/>
    </location>
</feature>
<evidence type="ECO:0000256" key="8">
    <source>
        <dbReference type="ARBA" id="ARBA00023224"/>
    </source>
</evidence>
<dbReference type="GO" id="GO:0038039">
    <property type="term" value="C:G protein-coupled receptor heterodimeric complex"/>
    <property type="evidence" value="ECO:0007669"/>
    <property type="project" value="TreeGrafter"/>
</dbReference>
<evidence type="ECO:0000256" key="9">
    <source>
        <dbReference type="SAM" id="MobiDB-lite"/>
    </source>
</evidence>
<dbReference type="PANTHER" id="PTHR10519">
    <property type="entry name" value="GABA-B RECEPTOR"/>
    <property type="match status" value="1"/>
</dbReference>
<dbReference type="Pfam" id="PF00003">
    <property type="entry name" value="7tm_3"/>
    <property type="match status" value="1"/>
</dbReference>
<evidence type="ECO:0000256" key="6">
    <source>
        <dbReference type="ARBA" id="ARBA00023170"/>
    </source>
</evidence>
<dbReference type="PANTHER" id="PTHR10519:SF20">
    <property type="entry name" value="G-PROTEIN COUPLED RECEPTOR 156-RELATED"/>
    <property type="match status" value="1"/>
</dbReference>
<evidence type="ECO:0000256" key="1">
    <source>
        <dbReference type="ARBA" id="ARBA00004141"/>
    </source>
</evidence>
<dbReference type="Proteomes" id="UP001295423">
    <property type="component" value="Unassembled WGS sequence"/>
</dbReference>
<feature type="transmembrane region" description="Helical" evidence="10">
    <location>
        <begin position="580"/>
        <end position="599"/>
    </location>
</feature>
<keyword evidence="7" id="KW-0325">Glycoprotein</keyword>
<feature type="transmembrane region" description="Helical" evidence="10">
    <location>
        <begin position="379"/>
        <end position="401"/>
    </location>
</feature>
<evidence type="ECO:0000256" key="3">
    <source>
        <dbReference type="ARBA" id="ARBA00022989"/>
    </source>
</evidence>
<gene>
    <name evidence="13" type="ORF">CYCCA115_LOCUS21067</name>
</gene>
<sequence>MRCSLSVSLLLALLTLVFPILLEARRPGSRQSNPTLEQITFKSAVLHAPPFATVEDMGGGQYEYGGVQIDLLNSMKQFALQDNILVNFDLVPSPPQYGAAFNLVANDCNTTANPNPLEACNALDIIVANFYSTPDRALRSDLSPTWMRSTISTMKYKDPSKTLRDVTTMQQAAEFGVAVCLKTDTFYAGVVAEKFPTIIFVSCDDQDICIAKLKAQECGLYASDELQLRYRAANDASLAVTPESFNTQYITWAFKDDTPNIRWVRKWIYQAVINTTMDQLYFEYFQKELCPVGSAGESCQLPCDPDHGKADETGKCVCESTKYRGDDCSIEIPENKNLISTGLKAMAYFMVAVNYIVIIGLVAWMIFKKKSHQIRLSQPFFLLMILLGCGISTSTILAMMSESEGDGPVRACMAVPWLYSVGFSITFGCLFAKIRRVYLIFKSAADFRRSKVTFGETCSITAAVLLVDVTILMVWSIVDPLHWERTITSSDKFGVPLSSEGICTCQYWEVWVSSISLLHGGLLAIACYLCYQARDIPTKFSEGKYVSIAMFSNLQIFVVGLPILVILGSDSSAGFFVRTVVIWMNDLVVVVLIFGNLIYHVHFHPSNHRVDKEDVSREIGSAIQKFSMAKKERSERNSSSSDSSERTRRSAKIAQFGTSSEFRLTSRASTGSRFEMPSVAELSDEDETSESLHFTVADSNTLHSDEEKKESSPVPSVAKPAEGLGKSSWGGLDLKTDSSSSMRGGFETN</sequence>
<dbReference type="InterPro" id="IPR002455">
    <property type="entry name" value="GPCR3_GABA-B"/>
</dbReference>
<dbReference type="CDD" id="cd15047">
    <property type="entry name" value="7tmC_GABA-B-like"/>
    <property type="match status" value="1"/>
</dbReference>
<feature type="transmembrane region" description="Helical" evidence="10">
    <location>
        <begin position="413"/>
        <end position="432"/>
    </location>
</feature>
<dbReference type="PROSITE" id="PS50259">
    <property type="entry name" value="G_PROTEIN_RECEP_F3_4"/>
    <property type="match status" value="1"/>
</dbReference>
<reference evidence="13" key="1">
    <citation type="submission" date="2023-08" db="EMBL/GenBank/DDBJ databases">
        <authorList>
            <person name="Audoor S."/>
            <person name="Bilcke G."/>
        </authorList>
    </citation>
    <scope>NUCLEOTIDE SEQUENCE</scope>
</reference>
<evidence type="ECO:0000256" key="11">
    <source>
        <dbReference type="SAM" id="SignalP"/>
    </source>
</evidence>
<dbReference type="GO" id="GO:0004965">
    <property type="term" value="F:G protein-coupled GABA receptor activity"/>
    <property type="evidence" value="ECO:0007669"/>
    <property type="project" value="InterPro"/>
</dbReference>
<evidence type="ECO:0000313" key="13">
    <source>
        <dbReference type="EMBL" id="CAJ1965339.1"/>
    </source>
</evidence>
<keyword evidence="6" id="KW-0675">Receptor</keyword>
<feature type="transmembrane region" description="Helical" evidence="10">
    <location>
        <begin position="345"/>
        <end position="367"/>
    </location>
</feature>
<feature type="chain" id="PRO_5042275394" description="G-protein coupled receptors family 3 profile domain-containing protein" evidence="11">
    <location>
        <begin position="25"/>
        <end position="749"/>
    </location>
</feature>